<keyword evidence="3" id="KW-1185">Reference proteome</keyword>
<accession>A0ABQ2NQJ4</accession>
<dbReference type="EMBL" id="BMLW01000002">
    <property type="protein sequence ID" value="GGP08733.1"/>
    <property type="molecule type" value="Genomic_DNA"/>
</dbReference>
<reference evidence="3" key="1">
    <citation type="journal article" date="2019" name="Int. J. Syst. Evol. Microbiol.">
        <title>The Global Catalogue of Microorganisms (GCM) 10K type strain sequencing project: providing services to taxonomists for standard genome sequencing and annotation.</title>
        <authorList>
            <consortium name="The Broad Institute Genomics Platform"/>
            <consortium name="The Broad Institute Genome Sequencing Center for Infectious Disease"/>
            <person name="Wu L."/>
            <person name="Ma J."/>
        </authorList>
    </citation>
    <scope>NUCLEOTIDE SEQUENCE [LARGE SCALE GENOMIC DNA]</scope>
    <source>
        <strain evidence="3">CGMCC 1.7693</strain>
    </source>
</reference>
<feature type="transmembrane region" description="Helical" evidence="1">
    <location>
        <begin position="19"/>
        <end position="39"/>
    </location>
</feature>
<sequence>MDITAIYVVGLFGVSTLEYLPWAFFSYITPLIVFLLVLLNIRVIPVNVDLEHGEKYDKSKHKQLKNANVPIKQKIKITIIFITSDNLSYHYQHEPERELL</sequence>
<protein>
    <submittedName>
        <fullName evidence="2">Uncharacterized protein</fullName>
    </submittedName>
</protein>
<comment type="caution">
    <text evidence="2">The sequence shown here is derived from an EMBL/GenBank/DDBJ whole genome shotgun (WGS) entry which is preliminary data.</text>
</comment>
<keyword evidence="1" id="KW-0472">Membrane</keyword>
<evidence type="ECO:0000313" key="3">
    <source>
        <dbReference type="Proteomes" id="UP000641206"/>
    </source>
</evidence>
<proteinExistence type="predicted"/>
<dbReference type="RefSeq" id="WP_188733470.1">
    <property type="nucleotide sequence ID" value="NZ_BMLW01000002.1"/>
</dbReference>
<evidence type="ECO:0000256" key="1">
    <source>
        <dbReference type="SAM" id="Phobius"/>
    </source>
</evidence>
<keyword evidence="1" id="KW-1133">Transmembrane helix</keyword>
<evidence type="ECO:0000313" key="2">
    <source>
        <dbReference type="EMBL" id="GGP08733.1"/>
    </source>
</evidence>
<gene>
    <name evidence="2" type="ORF">GCM10011346_10000</name>
</gene>
<name>A0ABQ2NQJ4_9BACI</name>
<keyword evidence="1" id="KW-0812">Transmembrane</keyword>
<dbReference type="Proteomes" id="UP000641206">
    <property type="component" value="Unassembled WGS sequence"/>
</dbReference>
<organism evidence="2 3">
    <name type="scientific">Oceanobacillus neutriphilus</name>
    <dbReference type="NCBI Taxonomy" id="531815"/>
    <lineage>
        <taxon>Bacteria</taxon>
        <taxon>Bacillati</taxon>
        <taxon>Bacillota</taxon>
        <taxon>Bacilli</taxon>
        <taxon>Bacillales</taxon>
        <taxon>Bacillaceae</taxon>
        <taxon>Oceanobacillus</taxon>
    </lineage>
</organism>